<evidence type="ECO:0000313" key="2">
    <source>
        <dbReference type="Proteomes" id="UP000502917"/>
    </source>
</evidence>
<reference evidence="1 2" key="1">
    <citation type="submission" date="2010-12" db="EMBL/GenBank/DDBJ databases">
        <title>The Genome Sequence of Cyanophage P-SS1.</title>
        <authorList>
            <consortium name="The Broad Institute Genome Sequencing Platform"/>
            <person name="Henn M.R."/>
            <person name="Sullivan M.S."/>
            <person name="Osburne M.S."/>
            <person name="Levin J."/>
            <person name="Malboeuf C."/>
            <person name="Casali M."/>
            <person name="Russ C."/>
            <person name="Lennon N."/>
            <person name="Chapman S.B."/>
            <person name="Erlich R."/>
            <person name="Young S.K."/>
            <person name="Yandava C."/>
            <person name="Zeng Q."/>
            <person name="Alvarado L."/>
            <person name="Anderson S."/>
            <person name="Berlin A."/>
            <person name="Chen Z."/>
            <person name="Freedman E."/>
            <person name="Gellesch M."/>
            <person name="Goldberg J."/>
            <person name="Green L."/>
            <person name="Griggs A."/>
            <person name="Gujja S."/>
            <person name="Heilman E.R."/>
            <person name="Heiman D."/>
            <person name="Hollinger A."/>
            <person name="Howarth C."/>
            <person name="Larson L."/>
            <person name="Mehta T."/>
            <person name="Pearson M."/>
            <person name="Roberts A."/>
            <person name="Ryan E."/>
            <person name="Saif S."/>
            <person name="Shea T."/>
            <person name="Shenoy N."/>
            <person name="Sisk P."/>
            <person name="Stolte C."/>
            <person name="Sykes S."/>
            <person name="White J."/>
            <person name="Yu Q."/>
            <person name="Coleman M.L."/>
            <person name="Huang K.H."/>
            <person name="Weigele P.R."/>
            <person name="DeFrancesco A.S."/>
            <person name="Kern S.E."/>
            <person name="Thompson L.R."/>
            <person name="Fu R."/>
            <person name="Hombeck B."/>
            <person name="Chisholm S.W."/>
            <person name="Haas B."/>
            <person name="Nusbaum C."/>
            <person name="Birren B."/>
        </authorList>
    </citation>
    <scope>NUCLEOTIDE SEQUENCE [LARGE SCALE GENOMIC DNA]</scope>
    <source>
        <strain evidence="1 2">P-SS1</strain>
    </source>
</reference>
<accession>M1NWR7</accession>
<dbReference type="Proteomes" id="UP000502917">
    <property type="component" value="Segment"/>
</dbReference>
<protein>
    <submittedName>
        <fullName evidence="1">Uncharacterized protein</fullName>
    </submittedName>
</protein>
<proteinExistence type="predicted"/>
<name>M1NWR7_9CAUD</name>
<gene>
    <name evidence="1" type="ORF">CPYG_00021</name>
</gene>
<sequence>MTKTQTIMNRIVQVDNFQNMACCCANWDEFVQELAEWGVDGCAKIDFDDPELNVPMLDAFIHAENGYVREVA</sequence>
<dbReference type="EMBL" id="JF974306">
    <property type="protein sequence ID" value="AGF91316.1"/>
    <property type="molecule type" value="Genomic_DNA"/>
</dbReference>
<evidence type="ECO:0000313" key="1">
    <source>
        <dbReference type="EMBL" id="AGF91316.1"/>
    </source>
</evidence>
<organism evidence="1 2">
    <name type="scientific">Cyanophage P-SS1</name>
    <dbReference type="NCBI Taxonomy" id="889957"/>
    <lineage>
        <taxon>Viruses</taxon>
        <taxon>Duplodnaviria</taxon>
        <taxon>Heunggongvirae</taxon>
        <taxon>Uroviricota</taxon>
        <taxon>Caudoviricetes</taxon>
        <taxon>Pantevenvirales</taxon>
        <taxon>Kyanoviridae</taxon>
        <taxon>Ronodorvirus</taxon>
        <taxon>Ronodorvirus ssm4</taxon>
    </lineage>
</organism>